<dbReference type="Gene3D" id="2.60.40.10">
    <property type="entry name" value="Immunoglobulins"/>
    <property type="match status" value="4"/>
</dbReference>
<dbReference type="PANTHER" id="PTHR46957">
    <property type="entry name" value="CYTOKINE RECEPTOR"/>
    <property type="match status" value="1"/>
</dbReference>
<protein>
    <submittedName>
        <fullName evidence="2">T9SS type A sorting domain-containing protein</fullName>
    </submittedName>
</protein>
<organism evidence="2 3">
    <name type="scientific">Imperialibacter roseus</name>
    <dbReference type="NCBI Taxonomy" id="1324217"/>
    <lineage>
        <taxon>Bacteria</taxon>
        <taxon>Pseudomonadati</taxon>
        <taxon>Bacteroidota</taxon>
        <taxon>Cytophagia</taxon>
        <taxon>Cytophagales</taxon>
        <taxon>Flammeovirgaceae</taxon>
        <taxon>Imperialibacter</taxon>
    </lineage>
</organism>
<dbReference type="Pfam" id="PF00041">
    <property type="entry name" value="fn3"/>
    <property type="match status" value="1"/>
</dbReference>
<dbReference type="CDD" id="cd00063">
    <property type="entry name" value="FN3"/>
    <property type="match status" value="2"/>
</dbReference>
<dbReference type="InterPro" id="IPR013517">
    <property type="entry name" value="FG-GAP"/>
</dbReference>
<dbReference type="NCBIfam" id="TIGR04183">
    <property type="entry name" value="Por_Secre_tail"/>
    <property type="match status" value="1"/>
</dbReference>
<dbReference type="EMBL" id="CP136051">
    <property type="protein sequence ID" value="WOK05353.1"/>
    <property type="molecule type" value="Genomic_DNA"/>
</dbReference>
<evidence type="ECO:0000313" key="2">
    <source>
        <dbReference type="EMBL" id="WOK05353.1"/>
    </source>
</evidence>
<keyword evidence="3" id="KW-1185">Reference proteome</keyword>
<dbReference type="Pfam" id="PF14312">
    <property type="entry name" value="FG-GAP_2"/>
    <property type="match status" value="1"/>
</dbReference>
<sequence>MFKNLLTVSLLLFLHLESNSQLLTYQDMEKANEAAFSPSGTYVVTLFGSTAKIYEKNEFYDWVALDSIEGINATSLKVFDEYIIFGSPLDNTDSSGTGTIVQGAGAIFVYNFTNGVVSFHQKITASDRKAQMLFGSDFDLEGSMLAVGAPRITSQNYSDRTEKEAVYVFQLDPVSELFNETAKIANPDSLLSGAATFYLDNQFGANIDITENELYVGASRFNQGQGKIYVYAYDSPTNFTIGSNNILGYGGGVIAYDDALLIYKNASKVNLAKKNLEGAWDITPGVTLPSNVAFTYNDGFISFTDGSYDSLLRYQRNIDDTFSKVSSGYLEYYLSGGSNIRKVVSSGDNAIAFTYNNYEVFFFDNNPCINPKAVELQAKNQTYTTATLKWEVCDPSLIASYEVNIQGIGIFNVAPTQDSLVVDGLTAATVYTWQVTSLDQNDNSLAVSDYSAFITRGDCGAPSYLNESFVSTDSVVLQWTNLLPQETNGFEVSFKGQVYPAATNKITFYGLTLNETITWQVRSNCTSGFVTDWRSSTFKVNNQGCVAPANFIVTDVTLVDGGSQVTASFSWDGVNAKNAVNPYTFELNDDYYSVSTEGQQGIVNQRYVYNLDPGRPYTAKVRANCYNGNSSPWSTRSFNTPGTGCATPANLTVTELPYAYIIDWGDVNTTRKNGSFRVSINGTFQFVNESEITINKSTLFAGTTYTIEVVSVCYNGSFTSAATTSFTTTGTSCVAPTNLMNPEIGDTTATVSWDKTVGGVFKNPVENYELYINNGIGTHLLPPTLNVVSIDSLLAAKGDTLHLSPGTTYDWKVRAKCAVGGTLTAWSNDFFTTTGIGCITPINLVVTSENDTSAVISWDRVNAVKEYQYYMQGKGTFSVVDTFAIVGGLKPGTTYSWKVRASCVTGGSLTDWSLPSTLTTTGTGCIPPTGLNVTGITNTSITISWDSNPAAIGYDYYIPVQGIATTTDTFAIVTGLDPGSTINYAVRSVCLGSSKTGWATGTTNTTGSSLCIAPVGLSYNYANPTSTFGWSPVGAAGAKYQVYIGKIGYTSVISTNSYVTNSIPNGTNGNWCVRTYCPGGVLSGWSVFTPYSSARTVEEIDVFSIMTVEDMIEADEQLLSYQEPEEDAYLDQLTLYPNPAKGHLNIGLSDANEVIRQIKVFEIGGKDISGTLFFTSPTQIDVSEVVNGVYIVRVVTDKRTYIARFIK</sequence>
<accession>A0ABZ0IK17</accession>
<feature type="domain" description="Fibronectin type-III" evidence="1">
    <location>
        <begin position="840"/>
        <end position="923"/>
    </location>
</feature>
<evidence type="ECO:0000313" key="3">
    <source>
        <dbReference type="Proteomes" id="UP001302349"/>
    </source>
</evidence>
<dbReference type="PANTHER" id="PTHR46957:SF3">
    <property type="entry name" value="CYTOKINE RECEPTOR"/>
    <property type="match status" value="1"/>
</dbReference>
<dbReference type="InterPro" id="IPR036116">
    <property type="entry name" value="FN3_sf"/>
</dbReference>
<dbReference type="Proteomes" id="UP001302349">
    <property type="component" value="Chromosome"/>
</dbReference>
<gene>
    <name evidence="2" type="ORF">RT717_19930</name>
</gene>
<dbReference type="InterPro" id="IPR003961">
    <property type="entry name" value="FN3_dom"/>
</dbReference>
<name>A0ABZ0IK17_9BACT</name>
<evidence type="ECO:0000259" key="1">
    <source>
        <dbReference type="PROSITE" id="PS50853"/>
    </source>
</evidence>
<proteinExistence type="predicted"/>
<reference evidence="2 3" key="1">
    <citation type="journal article" date="2023" name="Microbiol. Resour. Announc.">
        <title>Complete Genome Sequence of Imperialibacter roseus strain P4T.</title>
        <authorList>
            <person name="Tizabi D.R."/>
            <person name="Bachvaroff T."/>
            <person name="Hill R.T."/>
        </authorList>
    </citation>
    <scope>NUCLEOTIDE SEQUENCE [LARGE SCALE GENOMIC DNA]</scope>
    <source>
        <strain evidence="2 3">P4T</strain>
    </source>
</reference>
<dbReference type="PROSITE" id="PS50853">
    <property type="entry name" value="FN3"/>
    <property type="match status" value="2"/>
</dbReference>
<dbReference type="SUPFAM" id="SSF49265">
    <property type="entry name" value="Fibronectin type III"/>
    <property type="match status" value="4"/>
</dbReference>
<dbReference type="RefSeq" id="WP_317488112.1">
    <property type="nucleotide sequence ID" value="NZ_CP136051.1"/>
</dbReference>
<dbReference type="InterPro" id="IPR013783">
    <property type="entry name" value="Ig-like_fold"/>
</dbReference>
<feature type="domain" description="Fibronectin type-III" evidence="1">
    <location>
        <begin position="927"/>
        <end position="1009"/>
    </location>
</feature>
<dbReference type="InterPro" id="IPR050713">
    <property type="entry name" value="RTP_Phos/Ushers"/>
</dbReference>
<dbReference type="SMART" id="SM00060">
    <property type="entry name" value="FN3"/>
    <property type="match status" value="5"/>
</dbReference>
<dbReference type="Pfam" id="PF18962">
    <property type="entry name" value="Por_Secre_tail"/>
    <property type="match status" value="1"/>
</dbReference>
<dbReference type="InterPro" id="IPR026444">
    <property type="entry name" value="Secre_tail"/>
</dbReference>